<evidence type="ECO:0000256" key="5">
    <source>
        <dbReference type="ARBA" id="ARBA00023204"/>
    </source>
</evidence>
<reference evidence="10 11" key="1">
    <citation type="submission" date="2018-07" db="EMBL/GenBank/DDBJ databases">
        <title>Genomic Encyclopedia of Type Strains, Phase IV (KMG-IV): sequencing the most valuable type-strain genomes for metagenomic binning, comparative biology and taxonomic classification.</title>
        <authorList>
            <person name="Goeker M."/>
        </authorList>
    </citation>
    <scope>NUCLEOTIDE SEQUENCE [LARGE SCALE GENOMIC DNA]</scope>
    <source>
        <strain evidence="10 11">DSM 16500</strain>
    </source>
</reference>
<evidence type="ECO:0000313" key="11">
    <source>
        <dbReference type="Proteomes" id="UP000254720"/>
    </source>
</evidence>
<dbReference type="InterPro" id="IPR050077">
    <property type="entry name" value="LexA_repressor"/>
</dbReference>
<dbReference type="EMBL" id="QQAX01000016">
    <property type="protein sequence ID" value="RDI42092.1"/>
    <property type="molecule type" value="Genomic_DNA"/>
</dbReference>
<dbReference type="SUPFAM" id="SSF51306">
    <property type="entry name" value="LexA/Signal peptidase"/>
    <property type="match status" value="1"/>
</dbReference>
<accession>A0A370GE64</accession>
<dbReference type="GO" id="GO:0016787">
    <property type="term" value="F:hydrolase activity"/>
    <property type="evidence" value="ECO:0007669"/>
    <property type="project" value="UniProtKB-KW"/>
</dbReference>
<evidence type="ECO:0000256" key="4">
    <source>
        <dbReference type="ARBA" id="ARBA00022813"/>
    </source>
</evidence>
<evidence type="ECO:0000313" key="10">
    <source>
        <dbReference type="EMBL" id="RDI42092.1"/>
    </source>
</evidence>
<dbReference type="NCBIfam" id="NF007621">
    <property type="entry name" value="PRK10276.1"/>
    <property type="match status" value="1"/>
</dbReference>
<dbReference type="GO" id="GO:0006355">
    <property type="term" value="P:regulation of DNA-templated transcription"/>
    <property type="evidence" value="ECO:0007669"/>
    <property type="project" value="InterPro"/>
</dbReference>
<protein>
    <submittedName>
        <fullName evidence="10">SOS response UmuD protein</fullName>
    </submittedName>
</protein>
<feature type="region of interest" description="Disordered" evidence="8">
    <location>
        <begin position="1"/>
        <end position="21"/>
    </location>
</feature>
<dbReference type="GO" id="GO:0009432">
    <property type="term" value="P:SOS response"/>
    <property type="evidence" value="ECO:0007669"/>
    <property type="project" value="UniProtKB-KW"/>
</dbReference>
<keyword evidence="11" id="KW-1185">Reference proteome</keyword>
<proteinExistence type="inferred from homology"/>
<evidence type="ECO:0000256" key="6">
    <source>
        <dbReference type="ARBA" id="ARBA00023236"/>
    </source>
</evidence>
<evidence type="ECO:0000256" key="3">
    <source>
        <dbReference type="ARBA" id="ARBA00022801"/>
    </source>
</evidence>
<dbReference type="InterPro" id="IPR036286">
    <property type="entry name" value="LexA/Signal_pep-like_sf"/>
</dbReference>
<dbReference type="CDD" id="cd06529">
    <property type="entry name" value="S24_LexA-like"/>
    <property type="match status" value="1"/>
</dbReference>
<evidence type="ECO:0000259" key="9">
    <source>
        <dbReference type="Pfam" id="PF00717"/>
    </source>
</evidence>
<dbReference type="Pfam" id="PF00717">
    <property type="entry name" value="Peptidase_S24"/>
    <property type="match status" value="1"/>
</dbReference>
<dbReference type="InterPro" id="IPR015927">
    <property type="entry name" value="Peptidase_S24_S26A/B/C"/>
</dbReference>
<gene>
    <name evidence="10" type="ORF">C8D86_11646</name>
</gene>
<comment type="caution">
    <text evidence="10">The sequence shown here is derived from an EMBL/GenBank/DDBJ whole genome shotgun (WGS) entry which is preliminary data.</text>
</comment>
<dbReference type="PANTHER" id="PTHR33516">
    <property type="entry name" value="LEXA REPRESSOR"/>
    <property type="match status" value="1"/>
</dbReference>
<evidence type="ECO:0000256" key="1">
    <source>
        <dbReference type="ARBA" id="ARBA00007484"/>
    </source>
</evidence>
<evidence type="ECO:0000256" key="7">
    <source>
        <dbReference type="RuleBase" id="RU003991"/>
    </source>
</evidence>
<organism evidence="10 11">
    <name type="scientific">Aquicella lusitana</name>
    <dbReference type="NCBI Taxonomy" id="254246"/>
    <lineage>
        <taxon>Bacteria</taxon>
        <taxon>Pseudomonadati</taxon>
        <taxon>Pseudomonadota</taxon>
        <taxon>Gammaproteobacteria</taxon>
        <taxon>Legionellales</taxon>
        <taxon>Coxiellaceae</taxon>
        <taxon>Aquicella</taxon>
    </lineage>
</organism>
<dbReference type="GO" id="GO:0006281">
    <property type="term" value="P:DNA repair"/>
    <property type="evidence" value="ECO:0007669"/>
    <property type="project" value="UniProtKB-KW"/>
</dbReference>
<dbReference type="OrthoDB" id="9787787at2"/>
<sequence>MPSGGARVGAGRPKGKGKYQEPTKAVRLPISMVTAIAEGKFPQQLPLYLSKVSAGFPSPAEDDIAEKLDLNEYLIKHPAATFLVRANGHSMINAGIHENDILVVDRSLTPTDGKIVIAAIDGQLTVKRLRKNSNGQILLQAENPGYKPIEIREDNEVHIWGVVTSVIHSV</sequence>
<dbReference type="InterPro" id="IPR039418">
    <property type="entry name" value="LexA-like"/>
</dbReference>
<dbReference type="Proteomes" id="UP000254720">
    <property type="component" value="Unassembled WGS sequence"/>
</dbReference>
<dbReference type="GO" id="GO:0003677">
    <property type="term" value="F:DNA binding"/>
    <property type="evidence" value="ECO:0007669"/>
    <property type="project" value="InterPro"/>
</dbReference>
<keyword evidence="3 7" id="KW-0378">Hydrolase</keyword>
<dbReference type="RefSeq" id="WP_114834770.1">
    <property type="nucleotide sequence ID" value="NZ_LR699115.1"/>
</dbReference>
<feature type="domain" description="Peptidase S24/S26A/S26B/S26C" evidence="9">
    <location>
        <begin position="46"/>
        <end position="163"/>
    </location>
</feature>
<dbReference type="PRINTS" id="PR00726">
    <property type="entry name" value="LEXASERPTASE"/>
</dbReference>
<dbReference type="PANTHER" id="PTHR33516:SF2">
    <property type="entry name" value="LEXA REPRESSOR-RELATED"/>
    <property type="match status" value="1"/>
</dbReference>
<keyword evidence="6" id="KW-0742">SOS response</keyword>
<name>A0A370GE64_9COXI</name>
<evidence type="ECO:0000256" key="8">
    <source>
        <dbReference type="SAM" id="MobiDB-lite"/>
    </source>
</evidence>
<evidence type="ECO:0000256" key="2">
    <source>
        <dbReference type="ARBA" id="ARBA00022763"/>
    </source>
</evidence>
<dbReference type="InterPro" id="IPR006197">
    <property type="entry name" value="Peptidase_S24_LexA"/>
</dbReference>
<keyword evidence="4 7" id="KW-0068">Autocatalytic cleavage</keyword>
<dbReference type="AlphaFoldDB" id="A0A370GE64"/>
<dbReference type="Gene3D" id="2.10.109.10">
    <property type="entry name" value="Umud Fragment, subunit A"/>
    <property type="match status" value="1"/>
</dbReference>
<keyword evidence="5" id="KW-0234">DNA repair</keyword>
<comment type="similarity">
    <text evidence="1 7">Belongs to the peptidase S24 family.</text>
</comment>
<keyword evidence="2" id="KW-0227">DNA damage</keyword>